<accession>A0A0V8AUA6</accession>
<dbReference type="CDD" id="cd00761">
    <property type="entry name" value="Glyco_tranf_GTA_type"/>
    <property type="match status" value="1"/>
</dbReference>
<dbReference type="Pfam" id="PF00535">
    <property type="entry name" value="Glycos_transf_2"/>
    <property type="match status" value="1"/>
</dbReference>
<dbReference type="Proteomes" id="UP000192095">
    <property type="component" value="Chromosome"/>
</dbReference>
<sequence>MKFSIIVPVYNTAKYLPECIESILSQENVDFECLLIDDGSTDGKSSELCDEFASKDMRVKAFHIPNSGVAEARNFGIRKSSTDSDYLIFIDSDDFLISDRALESIEHLLMESYADVLIYNFKEYDSKGLEDKSNNFNRESIKGVTYNEVLNNLISSGRVTHLIWDKVIKRQIVIENELFFLKVERLEDSELFGRVIKYAKSYDYCEEFLYAYRKRKGSMTTEAITISKINDYQEIFNRVDIEGEEIADKLSRRNFYSYSAYPYLAALGISEFFFDKKKIKKENRKIRDFSYLLKYSDDPRVKNVSLVYRIFGKKVTTFLLKVAAKHRNFIVK</sequence>
<dbReference type="InterPro" id="IPR001173">
    <property type="entry name" value="Glyco_trans_2-like"/>
</dbReference>
<dbReference type="InterPro" id="IPR029044">
    <property type="entry name" value="Nucleotide-diphossugar_trans"/>
</dbReference>
<dbReference type="AlphaFoldDB" id="A0A0V8AUA6"/>
<dbReference type="PANTHER" id="PTHR22916">
    <property type="entry name" value="GLYCOSYLTRANSFERASE"/>
    <property type="match status" value="1"/>
</dbReference>
<evidence type="ECO:0000313" key="3">
    <source>
        <dbReference type="Proteomes" id="UP000192095"/>
    </source>
</evidence>
<protein>
    <submittedName>
        <fullName evidence="2">Glycosyltransferase family 2 protein</fullName>
        <ecNumber evidence="2">2.4.-.-</ecNumber>
    </submittedName>
</protein>
<gene>
    <name evidence="2" type="ORF">LLUC06_0281</name>
</gene>
<dbReference type="SUPFAM" id="SSF53448">
    <property type="entry name" value="Nucleotide-diphospho-sugar transferases"/>
    <property type="match status" value="1"/>
</dbReference>
<dbReference type="EC" id="2.4.-.-" evidence="2"/>
<dbReference type="GO" id="GO:0016758">
    <property type="term" value="F:hexosyltransferase activity"/>
    <property type="evidence" value="ECO:0007669"/>
    <property type="project" value="UniProtKB-ARBA"/>
</dbReference>
<keyword evidence="2" id="KW-0328">Glycosyltransferase</keyword>
<keyword evidence="2" id="KW-0808">Transferase</keyword>
<dbReference type="PANTHER" id="PTHR22916:SF3">
    <property type="entry name" value="UDP-GLCNAC:BETAGAL BETA-1,3-N-ACETYLGLUCOSAMINYLTRANSFERASE-LIKE PROTEIN 1"/>
    <property type="match status" value="1"/>
</dbReference>
<dbReference type="RefSeq" id="WP_058202884.1">
    <property type="nucleotide sequence ID" value="NZ_CP015902.2"/>
</dbReference>
<feature type="domain" description="Glycosyltransferase 2-like" evidence="1">
    <location>
        <begin position="4"/>
        <end position="137"/>
    </location>
</feature>
<name>A0A0V8AUA6_LACLL</name>
<organism evidence="2 3">
    <name type="scientific">Lactococcus lactis subsp. lactis</name>
    <name type="common">Streptococcus lactis</name>
    <dbReference type="NCBI Taxonomy" id="1360"/>
    <lineage>
        <taxon>Bacteria</taxon>
        <taxon>Bacillati</taxon>
        <taxon>Bacillota</taxon>
        <taxon>Bacilli</taxon>
        <taxon>Lactobacillales</taxon>
        <taxon>Streptococcaceae</taxon>
        <taxon>Lactococcus</taxon>
    </lineage>
</organism>
<evidence type="ECO:0000259" key="1">
    <source>
        <dbReference type="Pfam" id="PF00535"/>
    </source>
</evidence>
<dbReference type="EMBL" id="CP015902">
    <property type="protein sequence ID" value="ARE19829.1"/>
    <property type="molecule type" value="Genomic_DNA"/>
</dbReference>
<evidence type="ECO:0000313" key="2">
    <source>
        <dbReference type="EMBL" id="ARE19829.1"/>
    </source>
</evidence>
<dbReference type="Gene3D" id="3.90.550.10">
    <property type="entry name" value="Spore Coat Polysaccharide Biosynthesis Protein SpsA, Chain A"/>
    <property type="match status" value="1"/>
</dbReference>
<proteinExistence type="predicted"/>
<reference evidence="2 3" key="1">
    <citation type="journal article" date="2017" name="BMC Genomics">
        <title>Comparative and functional genomics of the Lactococcus lactis taxon; insights into evolution and niche adaptation.</title>
        <authorList>
            <person name="Kelleher P."/>
            <person name="Bottacini F."/>
            <person name="Mahony J."/>
            <person name="Kilcawley K.N."/>
            <person name="van Sinderen D."/>
        </authorList>
    </citation>
    <scope>NUCLEOTIDE SEQUENCE [LARGE SCALE GENOMIC DNA]</scope>
    <source>
        <strain evidence="2 3">UC06</strain>
    </source>
</reference>